<sequence>MPLLVPWALAAIDTSARASAPSRSHSMDGPISAMTVYETRRYPSFVLPQALDGDDRDSINPGDVRQCTKGGDTSMLSSASAACSRLSNVNSNVSCSILLAFSLRSPSLSHSSSPPHSLPRSWATSCQQDGRKSRSDIIRSSRHMFASIWCSLRTDGLPLMCVLLRGCVARRILLSGDSMRKLSWMDLQYINIDEGPLVFIWRRLTYTILLHLLLTFSEFSRGFSKIAVT</sequence>
<evidence type="ECO:0000313" key="2">
    <source>
        <dbReference type="EMBL" id="KAJ7722501.1"/>
    </source>
</evidence>
<protein>
    <submittedName>
        <fullName evidence="2">Uncharacterized protein</fullName>
    </submittedName>
</protein>
<accession>A0AAD7HK04</accession>
<evidence type="ECO:0000313" key="3">
    <source>
        <dbReference type="Proteomes" id="UP001215598"/>
    </source>
</evidence>
<dbReference type="AlphaFoldDB" id="A0AAD7HK04"/>
<proteinExistence type="predicted"/>
<dbReference type="Proteomes" id="UP001215598">
    <property type="component" value="Unassembled WGS sequence"/>
</dbReference>
<comment type="caution">
    <text evidence="2">The sequence shown here is derived from an EMBL/GenBank/DDBJ whole genome shotgun (WGS) entry which is preliminary data.</text>
</comment>
<reference evidence="2" key="1">
    <citation type="submission" date="2023-03" db="EMBL/GenBank/DDBJ databases">
        <title>Massive genome expansion in bonnet fungi (Mycena s.s.) driven by repeated elements and novel gene families across ecological guilds.</title>
        <authorList>
            <consortium name="Lawrence Berkeley National Laboratory"/>
            <person name="Harder C.B."/>
            <person name="Miyauchi S."/>
            <person name="Viragh M."/>
            <person name="Kuo A."/>
            <person name="Thoen E."/>
            <person name="Andreopoulos B."/>
            <person name="Lu D."/>
            <person name="Skrede I."/>
            <person name="Drula E."/>
            <person name="Henrissat B."/>
            <person name="Morin E."/>
            <person name="Kohler A."/>
            <person name="Barry K."/>
            <person name="LaButti K."/>
            <person name="Morin E."/>
            <person name="Salamov A."/>
            <person name="Lipzen A."/>
            <person name="Mereny Z."/>
            <person name="Hegedus B."/>
            <person name="Baldrian P."/>
            <person name="Stursova M."/>
            <person name="Weitz H."/>
            <person name="Taylor A."/>
            <person name="Grigoriev I.V."/>
            <person name="Nagy L.G."/>
            <person name="Martin F."/>
            <person name="Kauserud H."/>
        </authorList>
    </citation>
    <scope>NUCLEOTIDE SEQUENCE</scope>
    <source>
        <strain evidence="2">CBHHK182m</strain>
    </source>
</reference>
<feature type="region of interest" description="Disordered" evidence="1">
    <location>
        <begin position="52"/>
        <end position="71"/>
    </location>
</feature>
<keyword evidence="3" id="KW-1185">Reference proteome</keyword>
<evidence type="ECO:0000256" key="1">
    <source>
        <dbReference type="SAM" id="MobiDB-lite"/>
    </source>
</evidence>
<gene>
    <name evidence="2" type="ORF">B0H16DRAFT_1600288</name>
</gene>
<dbReference type="EMBL" id="JARKIB010000219">
    <property type="protein sequence ID" value="KAJ7722501.1"/>
    <property type="molecule type" value="Genomic_DNA"/>
</dbReference>
<organism evidence="2 3">
    <name type="scientific">Mycena metata</name>
    <dbReference type="NCBI Taxonomy" id="1033252"/>
    <lineage>
        <taxon>Eukaryota</taxon>
        <taxon>Fungi</taxon>
        <taxon>Dikarya</taxon>
        <taxon>Basidiomycota</taxon>
        <taxon>Agaricomycotina</taxon>
        <taxon>Agaricomycetes</taxon>
        <taxon>Agaricomycetidae</taxon>
        <taxon>Agaricales</taxon>
        <taxon>Marasmiineae</taxon>
        <taxon>Mycenaceae</taxon>
        <taxon>Mycena</taxon>
    </lineage>
</organism>
<name>A0AAD7HK04_9AGAR</name>